<comment type="similarity">
    <text evidence="1">Belongs to the cysteine dioxygenase family.</text>
</comment>
<reference evidence="5 6" key="1">
    <citation type="submission" date="2019-12" db="EMBL/GenBank/DDBJ databases">
        <title>Novel species isolated from a subtropical stream in China.</title>
        <authorList>
            <person name="Lu H."/>
        </authorList>
    </citation>
    <scope>NUCLEOTIDE SEQUENCE [LARGE SCALE GENOMIC DNA]</scope>
    <source>
        <strain evidence="4 6">FT50W</strain>
        <strain evidence="3 5">FT94W</strain>
    </source>
</reference>
<protein>
    <recommendedName>
        <fullName evidence="7">Cysteine dioxygenase</fullName>
    </recommendedName>
</protein>
<dbReference type="InterPro" id="IPR010300">
    <property type="entry name" value="CDO_1"/>
</dbReference>
<gene>
    <name evidence="3" type="ORF">GTP38_17580</name>
    <name evidence="4" type="ORF">GTP44_13295</name>
</gene>
<evidence type="ECO:0000256" key="2">
    <source>
        <dbReference type="PIRSR" id="PIRSR610300-51"/>
    </source>
</evidence>
<dbReference type="CDD" id="cd10548">
    <property type="entry name" value="cupin_CDO"/>
    <property type="match status" value="1"/>
</dbReference>
<evidence type="ECO:0000256" key="1">
    <source>
        <dbReference type="ARBA" id="ARBA00006622"/>
    </source>
</evidence>
<keyword evidence="2" id="KW-0408">Iron</keyword>
<dbReference type="Proteomes" id="UP000449678">
    <property type="component" value="Unassembled WGS sequence"/>
</dbReference>
<dbReference type="RefSeq" id="WP_160991520.1">
    <property type="nucleotide sequence ID" value="NZ_WWCO01000012.1"/>
</dbReference>
<proteinExistence type="inferred from homology"/>
<dbReference type="SUPFAM" id="SSF51182">
    <property type="entry name" value="RmlC-like cupins"/>
    <property type="match status" value="1"/>
</dbReference>
<dbReference type="InterPro" id="IPR014710">
    <property type="entry name" value="RmlC-like_jellyroll"/>
</dbReference>
<evidence type="ECO:0008006" key="7">
    <source>
        <dbReference type="Google" id="ProtNLM"/>
    </source>
</evidence>
<dbReference type="InterPro" id="IPR011051">
    <property type="entry name" value="RmlC_Cupin_sf"/>
</dbReference>
<dbReference type="GO" id="GO:0005506">
    <property type="term" value="F:iron ion binding"/>
    <property type="evidence" value="ECO:0007669"/>
    <property type="project" value="InterPro"/>
</dbReference>
<organism evidence="4 6">
    <name type="scientific">Duganella lactea</name>
    <dbReference type="NCBI Taxonomy" id="2692173"/>
    <lineage>
        <taxon>Bacteria</taxon>
        <taxon>Pseudomonadati</taxon>
        <taxon>Pseudomonadota</taxon>
        <taxon>Betaproteobacteria</taxon>
        <taxon>Burkholderiales</taxon>
        <taxon>Oxalobacteraceae</taxon>
        <taxon>Telluria group</taxon>
        <taxon>Duganella</taxon>
    </lineage>
</organism>
<keyword evidence="2" id="KW-0479">Metal-binding</keyword>
<evidence type="ECO:0000313" key="3">
    <source>
        <dbReference type="EMBL" id="MYM36147.1"/>
    </source>
</evidence>
<accession>A0A6L8MIH3</accession>
<feature type="binding site" evidence="2">
    <location>
        <position position="278"/>
    </location>
    <ligand>
        <name>Fe cation</name>
        <dbReference type="ChEBI" id="CHEBI:24875"/>
        <note>catalytic</note>
    </ligand>
</feature>
<keyword evidence="5" id="KW-1185">Reference proteome</keyword>
<dbReference type="GO" id="GO:0016702">
    <property type="term" value="F:oxidoreductase activity, acting on single donors with incorporation of molecular oxygen, incorporation of two atoms of oxygen"/>
    <property type="evidence" value="ECO:0007669"/>
    <property type="project" value="InterPro"/>
</dbReference>
<comment type="caution">
    <text evidence="4">The sequence shown here is derived from an EMBL/GenBank/DDBJ whole genome shotgun (WGS) entry which is preliminary data.</text>
</comment>
<sequence length="398" mass="43717">MATLQTRNPRVRLHYAVATPQEAVFPVKGQGTVSVNPTVVDNTLRIVLASADGSLVEVAVSAERFSISSQAGGVTTVLAQSEEAALLLNRPGVSLPYWVSLDTNNQRIRYGKGEMLRDLMLYEFNWEDQSACPLSGYSKDISNIAIRGATAAHLKVLDIPVTLDPSPHIIPAAAITMEVIAANSASVVNDLPEVCQRLYANVSGPGINLTPTDFPEFAQAIQYSITTPGALCYNKLAEKDPIFGYLRVTLDSNMGDSPGQPYVLEIWPAGNGSPIHDHGQACAVIKVLHGQIKVSWFSALSPSIEQPWGSTIAHAGEVTFLTPDYYQIHQLQNPSPKQGGSFCATIQCYRYPNDDLQHYEYFDYIEDGAIKHFLPDSDWGYLEFKQAIQDEWQKAMQR</sequence>
<dbReference type="EMBL" id="WWCO01000012">
    <property type="protein sequence ID" value="MYM36147.1"/>
    <property type="molecule type" value="Genomic_DNA"/>
</dbReference>
<dbReference type="Proteomes" id="UP000474565">
    <property type="component" value="Unassembled WGS sequence"/>
</dbReference>
<dbReference type="AlphaFoldDB" id="A0A6L8MIH3"/>
<evidence type="ECO:0000313" key="5">
    <source>
        <dbReference type="Proteomes" id="UP000449678"/>
    </source>
</evidence>
<evidence type="ECO:0000313" key="4">
    <source>
        <dbReference type="EMBL" id="MYM82930.1"/>
    </source>
</evidence>
<dbReference type="EMBL" id="WWCP01000014">
    <property type="protein sequence ID" value="MYM82930.1"/>
    <property type="molecule type" value="Genomic_DNA"/>
</dbReference>
<evidence type="ECO:0000313" key="6">
    <source>
        <dbReference type="Proteomes" id="UP000474565"/>
    </source>
</evidence>
<feature type="binding site" evidence="2">
    <location>
        <position position="329"/>
    </location>
    <ligand>
        <name>Fe cation</name>
        <dbReference type="ChEBI" id="CHEBI:24875"/>
        <note>catalytic</note>
    </ligand>
</feature>
<dbReference type="Pfam" id="PF05995">
    <property type="entry name" value="CDO_I"/>
    <property type="match status" value="1"/>
</dbReference>
<name>A0A6L8MIH3_9BURK</name>
<feature type="binding site" evidence="2">
    <location>
        <position position="276"/>
    </location>
    <ligand>
        <name>Fe cation</name>
        <dbReference type="ChEBI" id="CHEBI:24875"/>
        <note>catalytic</note>
    </ligand>
</feature>
<dbReference type="Gene3D" id="2.60.120.10">
    <property type="entry name" value="Jelly Rolls"/>
    <property type="match status" value="1"/>
</dbReference>